<dbReference type="SUPFAM" id="SSF53335">
    <property type="entry name" value="S-adenosyl-L-methionine-dependent methyltransferases"/>
    <property type="match status" value="1"/>
</dbReference>
<dbReference type="GO" id="GO:0005829">
    <property type="term" value="C:cytosol"/>
    <property type="evidence" value="ECO:0007669"/>
    <property type="project" value="TreeGrafter"/>
</dbReference>
<dbReference type="PANTHER" id="PTHR10867">
    <property type="entry name" value="NNMT/PNMT/TEMT FAMILY MEMBER"/>
    <property type="match status" value="1"/>
</dbReference>
<proteinExistence type="inferred from homology"/>
<sequence>MEVTRNVLETEFNQPATRTVILRGLEGIGFPLFQVAVRIVTAARPHIIKEQYEKNFDGPTYAKGFTRDLKFEYMWFMEEFYHRLFEEGKLQGKTLIDVGCGPSLRAPLVASRYGCEVVCADLLETNRNFVQNWLDKGHDAFDYSDQFKHVAQLEGNDDFGYLEERVKKSVKEVIFCDILADNPIHPRPSQQFDIVTSSLVLDAYPDQADYLKGAKAISSLIRPGGYLAFGSSIGGTYYKVGDKTLPSSNVDSAVAKKAFIEAGLKVLQICEYYFKEQVTGTDSKGFFTLYAIKL</sequence>
<dbReference type="GO" id="GO:0032259">
    <property type="term" value="P:methylation"/>
    <property type="evidence" value="ECO:0007669"/>
    <property type="project" value="UniProtKB-KW"/>
</dbReference>
<evidence type="ECO:0000313" key="5">
    <source>
        <dbReference type="EnsemblMetazoa" id="SMAR009157-PA"/>
    </source>
</evidence>
<dbReference type="PhylomeDB" id="T1J689"/>
<dbReference type="InterPro" id="IPR000940">
    <property type="entry name" value="NNMT_TEMT_trans"/>
</dbReference>
<dbReference type="HOGENOM" id="CLU_082526_1_1_1"/>
<dbReference type="CDD" id="cd02440">
    <property type="entry name" value="AdoMet_MTases"/>
    <property type="match status" value="1"/>
</dbReference>
<evidence type="ECO:0008006" key="7">
    <source>
        <dbReference type="Google" id="ProtNLM"/>
    </source>
</evidence>
<accession>T1J689</accession>
<dbReference type="InterPro" id="IPR029063">
    <property type="entry name" value="SAM-dependent_MTases_sf"/>
</dbReference>
<dbReference type="OMA" id="MFIMATK"/>
<dbReference type="PROSITE" id="PS51681">
    <property type="entry name" value="SAM_MT_NNMT_PNMT_TEMT"/>
    <property type="match status" value="1"/>
</dbReference>
<evidence type="ECO:0000313" key="6">
    <source>
        <dbReference type="Proteomes" id="UP000014500"/>
    </source>
</evidence>
<keyword evidence="3" id="KW-0808">Transferase</keyword>
<keyword evidence="6" id="KW-1185">Reference proteome</keyword>
<evidence type="ECO:0000256" key="1">
    <source>
        <dbReference type="ARBA" id="ARBA00007996"/>
    </source>
</evidence>
<dbReference type="AlphaFoldDB" id="T1J689"/>
<reference evidence="5" key="2">
    <citation type="submission" date="2015-02" db="UniProtKB">
        <authorList>
            <consortium name="EnsemblMetazoa"/>
        </authorList>
    </citation>
    <scope>IDENTIFICATION</scope>
</reference>
<dbReference type="Gene3D" id="3.40.50.150">
    <property type="entry name" value="Vaccinia Virus protein VP39"/>
    <property type="match status" value="1"/>
</dbReference>
<dbReference type="EMBL" id="JH431873">
    <property type="status" value="NOT_ANNOTATED_CDS"/>
    <property type="molecule type" value="Genomic_DNA"/>
</dbReference>
<dbReference type="Proteomes" id="UP000014500">
    <property type="component" value="Unassembled WGS sequence"/>
</dbReference>
<name>T1J689_STRMM</name>
<evidence type="ECO:0000256" key="4">
    <source>
        <dbReference type="ARBA" id="ARBA00022691"/>
    </source>
</evidence>
<evidence type="ECO:0000256" key="3">
    <source>
        <dbReference type="ARBA" id="ARBA00022679"/>
    </source>
</evidence>
<protein>
    <recommendedName>
        <fullName evidence="7">Methyltransferase domain-containing protein</fullName>
    </recommendedName>
</protein>
<dbReference type="Pfam" id="PF01234">
    <property type="entry name" value="NNMT_PNMT_TEMT"/>
    <property type="match status" value="1"/>
</dbReference>
<reference evidence="6" key="1">
    <citation type="submission" date="2011-05" db="EMBL/GenBank/DDBJ databases">
        <authorList>
            <person name="Richards S.R."/>
            <person name="Qu J."/>
            <person name="Jiang H."/>
            <person name="Jhangiani S.N."/>
            <person name="Agravi P."/>
            <person name="Goodspeed R."/>
            <person name="Gross S."/>
            <person name="Mandapat C."/>
            <person name="Jackson L."/>
            <person name="Mathew T."/>
            <person name="Pu L."/>
            <person name="Thornton R."/>
            <person name="Saada N."/>
            <person name="Wilczek-Boney K.B."/>
            <person name="Lee S."/>
            <person name="Kovar C."/>
            <person name="Wu Y."/>
            <person name="Scherer S.E."/>
            <person name="Worley K.C."/>
            <person name="Muzny D.M."/>
            <person name="Gibbs R."/>
        </authorList>
    </citation>
    <scope>NUCLEOTIDE SEQUENCE</scope>
    <source>
        <strain evidence="6">Brora</strain>
    </source>
</reference>
<comment type="similarity">
    <text evidence="1">Belongs to the class I-like SAM-binding methyltransferase superfamily. NNMT/PNMT/TEMT family.</text>
</comment>
<organism evidence="5 6">
    <name type="scientific">Strigamia maritima</name>
    <name type="common">European centipede</name>
    <name type="synonym">Geophilus maritimus</name>
    <dbReference type="NCBI Taxonomy" id="126957"/>
    <lineage>
        <taxon>Eukaryota</taxon>
        <taxon>Metazoa</taxon>
        <taxon>Ecdysozoa</taxon>
        <taxon>Arthropoda</taxon>
        <taxon>Myriapoda</taxon>
        <taxon>Chilopoda</taxon>
        <taxon>Pleurostigmophora</taxon>
        <taxon>Geophilomorpha</taxon>
        <taxon>Linotaeniidae</taxon>
        <taxon>Strigamia</taxon>
    </lineage>
</organism>
<dbReference type="EnsemblMetazoa" id="SMAR009157-RA">
    <property type="protein sequence ID" value="SMAR009157-PA"/>
    <property type="gene ID" value="SMAR009157"/>
</dbReference>
<keyword evidence="2" id="KW-0489">Methyltransferase</keyword>
<keyword evidence="4" id="KW-0949">S-adenosyl-L-methionine</keyword>
<evidence type="ECO:0000256" key="2">
    <source>
        <dbReference type="ARBA" id="ARBA00022603"/>
    </source>
</evidence>
<dbReference type="GO" id="GO:0008170">
    <property type="term" value="F:N-methyltransferase activity"/>
    <property type="evidence" value="ECO:0007669"/>
    <property type="project" value="TreeGrafter"/>
</dbReference>
<dbReference type="eggNOG" id="ENOG502QT44">
    <property type="taxonomic scope" value="Eukaryota"/>
</dbReference>
<dbReference type="PANTHER" id="PTHR10867:SF17">
    <property type="entry name" value="NICOTINAMIDE N-METHYLTRANSFERASE"/>
    <property type="match status" value="1"/>
</dbReference>